<feature type="transmembrane region" description="Helical" evidence="5">
    <location>
        <begin position="378"/>
        <end position="399"/>
    </location>
</feature>
<keyword evidence="1" id="KW-0805">Transcription regulation</keyword>
<dbReference type="Pfam" id="PF00196">
    <property type="entry name" value="GerE"/>
    <property type="match status" value="1"/>
</dbReference>
<dbReference type="InterPro" id="IPR016032">
    <property type="entry name" value="Sig_transdc_resp-reg_C-effctor"/>
</dbReference>
<dbReference type="InterPro" id="IPR000792">
    <property type="entry name" value="Tscrpt_reg_LuxR_C"/>
</dbReference>
<dbReference type="Proteomes" id="UP000438093">
    <property type="component" value="Unassembled WGS sequence"/>
</dbReference>
<keyword evidence="3" id="KW-0804">Transcription</keyword>
<dbReference type="GO" id="GO:0006355">
    <property type="term" value="P:regulation of DNA-templated transcription"/>
    <property type="evidence" value="ECO:0007669"/>
    <property type="project" value="InterPro"/>
</dbReference>
<evidence type="ECO:0000313" key="7">
    <source>
        <dbReference type="EMBL" id="MRX81601.1"/>
    </source>
</evidence>
<keyword evidence="2" id="KW-0238">DNA-binding</keyword>
<dbReference type="PRINTS" id="PR00038">
    <property type="entry name" value="HTHLUXR"/>
</dbReference>
<feature type="transmembrane region" description="Helical" evidence="5">
    <location>
        <begin position="312"/>
        <end position="333"/>
    </location>
</feature>
<feature type="transmembrane region" description="Helical" evidence="5">
    <location>
        <begin position="127"/>
        <end position="150"/>
    </location>
</feature>
<feature type="transmembrane region" description="Helical" evidence="5">
    <location>
        <begin position="95"/>
        <end position="121"/>
    </location>
</feature>
<dbReference type="GO" id="GO:0003677">
    <property type="term" value="F:DNA binding"/>
    <property type="evidence" value="ECO:0007669"/>
    <property type="project" value="UniProtKB-KW"/>
</dbReference>
<accession>A0A6N7RL00</accession>
<dbReference type="SUPFAM" id="SSF46894">
    <property type="entry name" value="C-terminal effector domain of the bipartite response regulators"/>
    <property type="match status" value="1"/>
</dbReference>
<dbReference type="InterPro" id="IPR036388">
    <property type="entry name" value="WH-like_DNA-bd_sf"/>
</dbReference>
<protein>
    <recommendedName>
        <fullName evidence="6">HTH luxR-type domain-containing protein</fullName>
    </recommendedName>
</protein>
<evidence type="ECO:0000256" key="4">
    <source>
        <dbReference type="SAM" id="MobiDB-lite"/>
    </source>
</evidence>
<gene>
    <name evidence="7" type="ORF">GJG86_03700</name>
</gene>
<feature type="transmembrane region" description="Helical" evidence="5">
    <location>
        <begin position="353"/>
        <end position="372"/>
    </location>
</feature>
<feature type="region of interest" description="Disordered" evidence="4">
    <location>
        <begin position="410"/>
        <end position="429"/>
    </location>
</feature>
<dbReference type="AlphaFoldDB" id="A0A6N7RL00"/>
<dbReference type="SMART" id="SM00421">
    <property type="entry name" value="HTH_LUXR"/>
    <property type="match status" value="1"/>
</dbReference>
<evidence type="ECO:0000256" key="1">
    <source>
        <dbReference type="ARBA" id="ARBA00023015"/>
    </source>
</evidence>
<feature type="transmembrane region" description="Helical" evidence="5">
    <location>
        <begin position="290"/>
        <end position="306"/>
    </location>
</feature>
<feature type="domain" description="HTH luxR-type" evidence="6">
    <location>
        <begin position="439"/>
        <end position="504"/>
    </location>
</feature>
<comment type="caution">
    <text evidence="7">The sequence shown here is derived from an EMBL/GenBank/DDBJ whole genome shotgun (WGS) entry which is preliminary data.</text>
</comment>
<evidence type="ECO:0000256" key="2">
    <source>
        <dbReference type="ARBA" id="ARBA00023125"/>
    </source>
</evidence>
<keyword evidence="8" id="KW-1185">Reference proteome</keyword>
<evidence type="ECO:0000256" key="3">
    <source>
        <dbReference type="ARBA" id="ARBA00023163"/>
    </source>
</evidence>
<dbReference type="EMBL" id="VTFY01000002">
    <property type="protein sequence ID" value="MRX81601.1"/>
    <property type="molecule type" value="Genomic_DNA"/>
</dbReference>
<feature type="transmembrane region" description="Helical" evidence="5">
    <location>
        <begin position="258"/>
        <end position="278"/>
    </location>
</feature>
<evidence type="ECO:0000313" key="8">
    <source>
        <dbReference type="Proteomes" id="UP000438093"/>
    </source>
</evidence>
<dbReference type="CDD" id="cd06170">
    <property type="entry name" value="LuxR_C_like"/>
    <property type="match status" value="1"/>
</dbReference>
<keyword evidence="5" id="KW-1133">Transmembrane helix</keyword>
<dbReference type="Gene3D" id="1.10.10.10">
    <property type="entry name" value="Winged helix-like DNA-binding domain superfamily/Winged helix DNA-binding domain"/>
    <property type="match status" value="1"/>
</dbReference>
<dbReference type="PROSITE" id="PS50043">
    <property type="entry name" value="HTH_LUXR_2"/>
    <property type="match status" value="1"/>
</dbReference>
<feature type="transmembrane region" description="Helical" evidence="5">
    <location>
        <begin position="225"/>
        <end position="246"/>
    </location>
</feature>
<evidence type="ECO:0000256" key="5">
    <source>
        <dbReference type="SAM" id="Phobius"/>
    </source>
</evidence>
<feature type="transmembrane region" description="Helical" evidence="5">
    <location>
        <begin position="64"/>
        <end position="83"/>
    </location>
</feature>
<dbReference type="PANTHER" id="PTHR44688:SF16">
    <property type="entry name" value="DNA-BINDING TRANSCRIPTIONAL ACTIVATOR DEVR_DOSR"/>
    <property type="match status" value="1"/>
</dbReference>
<proteinExistence type="predicted"/>
<dbReference type="PANTHER" id="PTHR44688">
    <property type="entry name" value="DNA-BINDING TRANSCRIPTIONAL ACTIVATOR DEVR_DOSR"/>
    <property type="match status" value="1"/>
</dbReference>
<evidence type="ECO:0000259" key="6">
    <source>
        <dbReference type="PROSITE" id="PS50043"/>
    </source>
</evidence>
<name>A0A6N7RL00_9ACTN</name>
<feature type="transmembrane region" description="Helical" evidence="5">
    <location>
        <begin position="185"/>
        <end position="204"/>
    </location>
</feature>
<organism evidence="7 8">
    <name type="scientific">Eggerthella guodeyinii</name>
    <dbReference type="NCBI Taxonomy" id="2690837"/>
    <lineage>
        <taxon>Bacteria</taxon>
        <taxon>Bacillati</taxon>
        <taxon>Actinomycetota</taxon>
        <taxon>Coriobacteriia</taxon>
        <taxon>Eggerthellales</taxon>
        <taxon>Eggerthellaceae</taxon>
        <taxon>Eggerthella</taxon>
    </lineage>
</organism>
<sequence length="517" mass="56672">MVVSSRRVQGGMQVKAVSGQMPRVHAVAFVGYVLYSVYVCMTFYSPTTISSVVEIGYLPKALYLFYIILGRMIALAVLALVLARRKKQAPLSVMVAASAACALVGFAVMAIVFQMTAVAALDALLPWFFASGVWIGLGDAFAIVLWFTYVSRFDIRFMYVFLVASAAAGAVLYFATTFLPAPVPWIVAVTAFFGSLACCAQVLKRPEETLQPVDAAVDRRSFRRLIRPLLGVALMAFMAGLMMNVAGQEKISLGTYQWTAFVIMFALNGILLLPALLAPRAFSVPRLYKFILPLSALGFLLLPVAWDASGRGMVNSFVQVGFTFTNVIFFCLIAEEYRREKGSSIKTFSLMQLVVMAANFAGLFLAFFGIGYLEPGDLMLTITALVAVYLILAATLVLFKDKSLSVTEGEREGADEGAGPAELPTRADAARADSERTAQLMERAGLSVREREVLEHLRQGRAPKTVAKVLFVSENTVRFHIRNIYQKFGVHSRTDLMELFDDELDVRETVERSGGST</sequence>
<keyword evidence="5" id="KW-0812">Transmembrane</keyword>
<feature type="transmembrane region" description="Helical" evidence="5">
    <location>
        <begin position="21"/>
        <end position="44"/>
    </location>
</feature>
<reference evidence="8" key="1">
    <citation type="submission" date="2019-08" db="EMBL/GenBank/DDBJ databases">
        <title>Arthrobacter sp. nov., isolated from plateau pika and Tibetan wild ass.</title>
        <authorList>
            <person name="Ge Y."/>
        </authorList>
    </citation>
    <scope>NUCLEOTIDE SEQUENCE [LARGE SCALE GENOMIC DNA]</scope>
    <source>
        <strain evidence="8">HF-4214</strain>
    </source>
</reference>
<feature type="transmembrane region" description="Helical" evidence="5">
    <location>
        <begin position="157"/>
        <end position="179"/>
    </location>
</feature>
<keyword evidence="5" id="KW-0472">Membrane</keyword>